<feature type="region of interest" description="PtIM" evidence="12">
    <location>
        <begin position="243"/>
        <end position="323"/>
    </location>
</feature>
<keyword evidence="7 12" id="KW-0378">Hydrolase</keyword>
<dbReference type="STRING" id="732.ADJ80_10000"/>
<dbReference type="PANTHER" id="PTHR43858:SF1">
    <property type="entry name" value="ABC TRANSPORTER-RELATED PROTEIN"/>
    <property type="match status" value="1"/>
</dbReference>
<dbReference type="CDD" id="cd03221">
    <property type="entry name" value="ABCF_EF-3"/>
    <property type="match status" value="2"/>
</dbReference>
<evidence type="ECO:0000256" key="7">
    <source>
        <dbReference type="ARBA" id="ARBA00022801"/>
    </source>
</evidence>
<dbReference type="GO" id="GO:0006412">
    <property type="term" value="P:translation"/>
    <property type="evidence" value="ECO:0007669"/>
    <property type="project" value="UniProtKB-KW"/>
</dbReference>
<keyword evidence="6 12" id="KW-0547">Nucleotide-binding</keyword>
<evidence type="ECO:0000259" key="13">
    <source>
        <dbReference type="PROSITE" id="PS50893"/>
    </source>
</evidence>
<evidence type="ECO:0000256" key="3">
    <source>
        <dbReference type="ARBA" id="ARBA00022555"/>
    </source>
</evidence>
<keyword evidence="2 12" id="KW-0963">Cytoplasm</keyword>
<evidence type="ECO:0000256" key="1">
    <source>
        <dbReference type="ARBA" id="ARBA00005868"/>
    </source>
</evidence>
<comment type="catalytic activity">
    <reaction evidence="12">
        <text>ATP + H2O = ADP + phosphate + H(+)</text>
        <dbReference type="Rhea" id="RHEA:13065"/>
        <dbReference type="ChEBI" id="CHEBI:15377"/>
        <dbReference type="ChEBI" id="CHEBI:15378"/>
        <dbReference type="ChEBI" id="CHEBI:30616"/>
        <dbReference type="ChEBI" id="CHEBI:43474"/>
        <dbReference type="ChEBI" id="CHEBI:456216"/>
    </reaction>
</comment>
<dbReference type="Gene3D" id="3.40.50.300">
    <property type="entry name" value="P-loop containing nucleotide triphosphate hydrolases"/>
    <property type="match status" value="2"/>
</dbReference>
<keyword evidence="3 12" id="KW-0820">tRNA-binding</keyword>
<evidence type="ECO:0000256" key="12">
    <source>
        <dbReference type="HAMAP-Rule" id="MF_00847"/>
    </source>
</evidence>
<keyword evidence="5 12" id="KW-0677">Repeat</keyword>
<evidence type="ECO:0000313" key="15">
    <source>
        <dbReference type="Proteomes" id="UP000253728"/>
    </source>
</evidence>
<organism evidence="14 15">
    <name type="scientific">Aggregatibacter aphrophilus</name>
    <name type="common">Haemophilus aphrophilus</name>
    <dbReference type="NCBI Taxonomy" id="732"/>
    <lineage>
        <taxon>Bacteria</taxon>
        <taxon>Pseudomonadati</taxon>
        <taxon>Pseudomonadota</taxon>
        <taxon>Gammaproteobacteria</taxon>
        <taxon>Pasteurellales</taxon>
        <taxon>Pasteurellaceae</taxon>
        <taxon>Aggregatibacter</taxon>
    </lineage>
</organism>
<comment type="similarity">
    <text evidence="1 12">Belongs to the ABC transporter superfamily. ABCF family. Translational throttle EttA subfamily.</text>
</comment>
<dbReference type="InterPro" id="IPR017871">
    <property type="entry name" value="ABC_transporter-like_CS"/>
</dbReference>
<dbReference type="PROSITE" id="PS00211">
    <property type="entry name" value="ABC_TRANSPORTER_1"/>
    <property type="match status" value="1"/>
</dbReference>
<keyword evidence="4 12" id="KW-0699">rRNA-binding</keyword>
<feature type="domain" description="ABC transporter" evidence="13">
    <location>
        <begin position="7"/>
        <end position="261"/>
    </location>
</feature>
<dbReference type="GO" id="GO:0045900">
    <property type="term" value="P:negative regulation of translational elongation"/>
    <property type="evidence" value="ECO:0007669"/>
    <property type="project" value="UniProtKB-UniRule"/>
</dbReference>
<keyword evidence="9 12" id="KW-0810">Translation regulation</keyword>
<dbReference type="Proteomes" id="UP000253728">
    <property type="component" value="Unassembled WGS sequence"/>
</dbReference>
<dbReference type="GeneID" id="49636361"/>
<evidence type="ECO:0000256" key="8">
    <source>
        <dbReference type="ARBA" id="ARBA00022840"/>
    </source>
</evidence>
<evidence type="ECO:0000256" key="6">
    <source>
        <dbReference type="ARBA" id="ARBA00022741"/>
    </source>
</evidence>
<accession>A0A336NC20</accession>
<dbReference type="FunFam" id="3.40.50.300:FF:000011">
    <property type="entry name" value="Putative ABC transporter ATP-binding component"/>
    <property type="match status" value="1"/>
</dbReference>
<evidence type="ECO:0000256" key="10">
    <source>
        <dbReference type="ARBA" id="ARBA00022884"/>
    </source>
</evidence>
<dbReference type="GO" id="GO:0000049">
    <property type="term" value="F:tRNA binding"/>
    <property type="evidence" value="ECO:0007669"/>
    <property type="project" value="UniProtKB-UniRule"/>
</dbReference>
<dbReference type="RefSeq" id="WP_050332800.1">
    <property type="nucleotide sequence ID" value="NZ_MAQF01000012.1"/>
</dbReference>
<dbReference type="FunFam" id="3.40.50.300:FF:000183">
    <property type="entry name" value="ABC transporter ATP-binding protein yjjK"/>
    <property type="match status" value="1"/>
</dbReference>
<evidence type="ECO:0000256" key="11">
    <source>
        <dbReference type="ARBA" id="ARBA00022917"/>
    </source>
</evidence>
<dbReference type="GO" id="GO:0043022">
    <property type="term" value="F:ribosome binding"/>
    <property type="evidence" value="ECO:0007669"/>
    <property type="project" value="UniProtKB-UniRule"/>
</dbReference>
<keyword evidence="11 12" id="KW-0648">Protein biosynthesis</keyword>
<comment type="function">
    <text evidence="12">A translation factor that gates the progression of the 70S ribosomal initiation complex (IC, containing tRNA(fMet) in the P-site) into the translation elongation cycle by using a mechanism sensitive to the ATP/ADP ratio. Binds to the 70S ribosome E-site where it modulates the state of the translating ribosome during subunit translocation. ATP hydrolysis probably frees it from the ribosome, which can enter the elongation phase.</text>
</comment>
<dbReference type="NCBIfam" id="NF008775">
    <property type="entry name" value="PRK11819.1"/>
    <property type="match status" value="1"/>
</dbReference>
<dbReference type="GO" id="GO:0019843">
    <property type="term" value="F:rRNA binding"/>
    <property type="evidence" value="ECO:0007669"/>
    <property type="project" value="UniProtKB-UniRule"/>
</dbReference>
<comment type="subunit">
    <text evidence="12">Monomer. Probably contacts ribosomal proteins L1, L5, L33 and S7, the 16S and 23S rRNA and the P-site containing tRNA(fMet).</text>
</comment>
<name>A0A336NC20_AGGAP</name>
<dbReference type="SMART" id="SM00382">
    <property type="entry name" value="AAA"/>
    <property type="match status" value="2"/>
</dbReference>
<dbReference type="PANTHER" id="PTHR43858">
    <property type="entry name" value="ENERGY-DEPENDENT TRANSLATIONAL THROTTLE PROTEIN ETTA"/>
    <property type="match status" value="1"/>
</dbReference>
<feature type="domain" description="ABC transporter" evidence="13">
    <location>
        <begin position="325"/>
        <end position="543"/>
    </location>
</feature>
<dbReference type="SUPFAM" id="SSF52540">
    <property type="entry name" value="P-loop containing nucleoside triphosphate hydrolases"/>
    <property type="match status" value="2"/>
</dbReference>
<sequence>MSTQFVYTMHRVGKVVPPKRHILKDISLSFFPGAKIGVLGLNGAGKSTLLRIMAGIDKDIEGEARPQPGIKIGYLPQEPKLEPQQTVREAIEEAVGEVKRALTRLDEVYALYADPDADFDKLAAEQAELEAIIQAHDGHNLDNQLERAADALRLPDWDAKIEHLSGGERRRVALCRLLLEKPDMLLLDEPTNHLDAESVAWLERFLHDYEGTVVAITHDRYFLDNVAGWILELDRGEGIPWEGNYSSWLEQKEKRLAQEQAQESARQKSIEKELEWVRQNPKGRQAKSKARMARFEELNSGEYQKRNETNELFIPPGPRLGDKVIEVQHLSKSYGDRTLIDDLSFSIPKGAIVGIIGANGAGKSTLFRMLSGKEQPDSGTITLGETVVLASVDQFRDAMDDKKTVWEEVSNGQDILTIGNFEIPSRAYVGRFNFKGVDQQKRVGELSGGERGRLHLAKLLQAGGNVLLLDEPTNDLDVETLRALENAILEFPGCAMVISHDRWFLDRIATHILDYGDEGKVTFYEGNFSDYEEWKKKIFGAEALQPHRIKYKRIAK</sequence>
<evidence type="ECO:0000256" key="5">
    <source>
        <dbReference type="ARBA" id="ARBA00022737"/>
    </source>
</evidence>
<gene>
    <name evidence="12" type="primary">ettA</name>
    <name evidence="14" type="ORF">NCTC5908_00263</name>
</gene>
<reference evidence="14 15" key="1">
    <citation type="submission" date="2018-06" db="EMBL/GenBank/DDBJ databases">
        <authorList>
            <consortium name="Pathogen Informatics"/>
            <person name="Doyle S."/>
        </authorList>
    </citation>
    <scope>NUCLEOTIDE SEQUENCE [LARGE SCALE GENOMIC DNA]</scope>
    <source>
        <strain evidence="14 15">NCTC5908</strain>
    </source>
</reference>
<feature type="region of interest" description="Arm" evidence="12">
    <location>
        <begin position="96"/>
        <end position="140"/>
    </location>
</feature>
<dbReference type="EMBL" id="UFSP01000001">
    <property type="protein sequence ID" value="SSY93244.1"/>
    <property type="molecule type" value="Genomic_DNA"/>
</dbReference>
<feature type="binding site" evidence="12">
    <location>
        <begin position="40"/>
        <end position="47"/>
    </location>
    <ligand>
        <name>ATP</name>
        <dbReference type="ChEBI" id="CHEBI:30616"/>
        <label>1</label>
    </ligand>
</feature>
<dbReference type="EC" id="3.6.1.-" evidence="12"/>
<dbReference type="GO" id="GO:0016887">
    <property type="term" value="F:ATP hydrolysis activity"/>
    <property type="evidence" value="ECO:0007669"/>
    <property type="project" value="UniProtKB-UniRule"/>
</dbReference>
<protein>
    <recommendedName>
        <fullName evidence="12">Energy-dependent translational throttle protein EttA</fullName>
        <ecNumber evidence="12">3.6.1.-</ecNumber>
    </recommendedName>
    <alternativeName>
        <fullName evidence="12">Translational regulatory factor EttA</fullName>
    </alternativeName>
</protein>
<dbReference type="InterPro" id="IPR003439">
    <property type="entry name" value="ABC_transporter-like_ATP-bd"/>
</dbReference>
<evidence type="ECO:0000256" key="9">
    <source>
        <dbReference type="ARBA" id="ARBA00022845"/>
    </source>
</evidence>
<comment type="domain">
    <text evidence="12">The P-site tRNA interaction motif (PtIM domain) probably interacts with the P-site tRNA(fMet) as well as the 23S rRNA.</text>
</comment>
<proteinExistence type="inferred from homology"/>
<keyword evidence="10 12" id="KW-0694">RNA-binding</keyword>
<evidence type="ECO:0000313" key="14">
    <source>
        <dbReference type="EMBL" id="SSY93244.1"/>
    </source>
</evidence>
<dbReference type="InterPro" id="IPR003593">
    <property type="entry name" value="AAA+_ATPase"/>
</dbReference>
<comment type="domain">
    <text evidence="12">The arm domain is inserted in the first ABC transporter domain. Probably contacts ribosomal protein L1.</text>
</comment>
<dbReference type="Pfam" id="PF12848">
    <property type="entry name" value="ABC_tran_Xtn"/>
    <property type="match status" value="1"/>
</dbReference>
<dbReference type="InterPro" id="IPR032781">
    <property type="entry name" value="ABC_tran_Xtn"/>
</dbReference>
<dbReference type="AlphaFoldDB" id="A0A336NC20"/>
<feature type="binding site" evidence="12">
    <location>
        <begin position="357"/>
        <end position="364"/>
    </location>
    <ligand>
        <name>ATP</name>
        <dbReference type="ChEBI" id="CHEBI:30616"/>
        <label>2</label>
    </ligand>
</feature>
<dbReference type="InterPro" id="IPR027417">
    <property type="entry name" value="P-loop_NTPase"/>
</dbReference>
<dbReference type="NCBIfam" id="TIGR03719">
    <property type="entry name" value="ABC_ABC_ChvD"/>
    <property type="match status" value="1"/>
</dbReference>
<keyword evidence="8 12" id="KW-0067">ATP-binding</keyword>
<dbReference type="PROSITE" id="PS50893">
    <property type="entry name" value="ABC_TRANSPORTER_2"/>
    <property type="match status" value="2"/>
</dbReference>
<dbReference type="InterPro" id="IPR022374">
    <property type="entry name" value="EttA"/>
</dbReference>
<comment type="subcellular location">
    <subcellularLocation>
        <location evidence="12">Cytoplasm</location>
    </subcellularLocation>
    <text evidence="12">Associates with ribosomes and polysomes.</text>
</comment>
<dbReference type="GO" id="GO:0005737">
    <property type="term" value="C:cytoplasm"/>
    <property type="evidence" value="ECO:0007669"/>
    <property type="project" value="UniProtKB-SubCell"/>
</dbReference>
<evidence type="ECO:0000256" key="2">
    <source>
        <dbReference type="ARBA" id="ARBA00022490"/>
    </source>
</evidence>
<dbReference type="Pfam" id="PF00005">
    <property type="entry name" value="ABC_tran"/>
    <property type="match status" value="2"/>
</dbReference>
<dbReference type="HAMAP" id="MF_00847">
    <property type="entry name" value="EttA"/>
    <property type="match status" value="1"/>
</dbReference>
<evidence type="ECO:0000256" key="4">
    <source>
        <dbReference type="ARBA" id="ARBA00022730"/>
    </source>
</evidence>
<dbReference type="GO" id="GO:0005524">
    <property type="term" value="F:ATP binding"/>
    <property type="evidence" value="ECO:0007669"/>
    <property type="project" value="UniProtKB-UniRule"/>
</dbReference>